<dbReference type="Proteomes" id="UP000233491">
    <property type="component" value="Unassembled WGS sequence"/>
</dbReference>
<sequence length="156" mass="16629">MADAAQFASQDAPIPFLLSLHDPSPSGSALLRPHEVVLLEKKELQGRLSSIGSGLRCLVEAARHQHLFFGGSAAHAGQRNAEVHRLCGHEMSFALVPAGEIGEAGLIDQDHPPRLWLAAAINQLVTPAPSSAVASAPQKSRRQNGTTSTMRRRSMS</sequence>
<keyword evidence="3" id="KW-1185">Reference proteome</keyword>
<evidence type="ECO:0000256" key="1">
    <source>
        <dbReference type="SAM" id="MobiDB-lite"/>
    </source>
</evidence>
<accession>A0A2N3M204</accession>
<dbReference type="EMBL" id="PJNW01000002">
    <property type="protein sequence ID" value="PKR90906.1"/>
    <property type="molecule type" value="Genomic_DNA"/>
</dbReference>
<evidence type="ECO:0000313" key="3">
    <source>
        <dbReference type="Proteomes" id="UP000233491"/>
    </source>
</evidence>
<proteinExistence type="predicted"/>
<comment type="caution">
    <text evidence="2">The sequence shown here is derived from an EMBL/GenBank/DDBJ whole genome shotgun (WGS) entry which is preliminary data.</text>
</comment>
<protein>
    <submittedName>
        <fullName evidence="2">Uncharacterized protein</fullName>
    </submittedName>
</protein>
<reference evidence="2 3" key="1">
    <citation type="submission" date="2017-12" db="EMBL/GenBank/DDBJ databases">
        <title>Anaerobic carbon monoxide metabolism by Pleomorphomonas carboxyditropha sp. nov., a new mesophilic hydrogenogenic carboxidotroph.</title>
        <authorList>
            <person name="Esquivel-Elizondo S."/>
            <person name="Krajmalnik-Brown R."/>
        </authorList>
    </citation>
    <scope>NUCLEOTIDE SEQUENCE [LARGE SCALE GENOMIC DNA]</scope>
    <source>
        <strain evidence="2 3">R5-392</strain>
    </source>
</reference>
<feature type="region of interest" description="Disordered" evidence="1">
    <location>
        <begin position="128"/>
        <end position="156"/>
    </location>
</feature>
<dbReference type="AlphaFoldDB" id="A0A2N3M204"/>
<feature type="compositionally biased region" description="Low complexity" evidence="1">
    <location>
        <begin position="128"/>
        <end position="137"/>
    </location>
</feature>
<evidence type="ECO:0000313" key="2">
    <source>
        <dbReference type="EMBL" id="PKR90906.1"/>
    </source>
</evidence>
<organism evidence="2 3">
    <name type="scientific">Pleomorphomonas diazotrophica</name>
    <dbReference type="NCBI Taxonomy" id="1166257"/>
    <lineage>
        <taxon>Bacteria</taxon>
        <taxon>Pseudomonadati</taxon>
        <taxon>Pseudomonadota</taxon>
        <taxon>Alphaproteobacteria</taxon>
        <taxon>Hyphomicrobiales</taxon>
        <taxon>Pleomorphomonadaceae</taxon>
        <taxon>Pleomorphomonas</taxon>
    </lineage>
</organism>
<gene>
    <name evidence="2" type="ORF">CXZ10_06045</name>
</gene>
<name>A0A2N3M204_9HYPH</name>